<dbReference type="Proteomes" id="UP000218785">
    <property type="component" value="Chromosome"/>
</dbReference>
<feature type="region of interest" description="Disordered" evidence="1">
    <location>
        <begin position="1"/>
        <end position="79"/>
    </location>
</feature>
<keyword evidence="2" id="KW-0812">Transmembrane</keyword>
<keyword evidence="2" id="KW-1133">Transmembrane helix</keyword>
<proteinExistence type="predicted"/>
<dbReference type="KEGG" id="ttq:NIES37_63060"/>
<name>A0A1Z4N9A1_9CYAN</name>
<evidence type="ECO:0008006" key="5">
    <source>
        <dbReference type="Google" id="ProtNLM"/>
    </source>
</evidence>
<evidence type="ECO:0000313" key="3">
    <source>
        <dbReference type="EMBL" id="BAZ02294.1"/>
    </source>
</evidence>
<dbReference type="RefSeq" id="WP_096582415.1">
    <property type="nucleotide sequence ID" value="NZ_CAWNJS010000001.1"/>
</dbReference>
<feature type="compositionally biased region" description="Polar residues" evidence="1">
    <location>
        <begin position="59"/>
        <end position="79"/>
    </location>
</feature>
<accession>A0A1Z4N9A1</accession>
<organism evidence="3 4">
    <name type="scientific">Tolypothrix tenuis PCC 7101</name>
    <dbReference type="NCBI Taxonomy" id="231146"/>
    <lineage>
        <taxon>Bacteria</taxon>
        <taxon>Bacillati</taxon>
        <taxon>Cyanobacteriota</taxon>
        <taxon>Cyanophyceae</taxon>
        <taxon>Nostocales</taxon>
        <taxon>Tolypothrichaceae</taxon>
        <taxon>Tolypothrix</taxon>
    </lineage>
</organism>
<feature type="compositionally biased region" description="Low complexity" evidence="1">
    <location>
        <begin position="205"/>
        <end position="222"/>
    </location>
</feature>
<feature type="region of interest" description="Disordered" evidence="1">
    <location>
        <begin position="203"/>
        <end position="234"/>
    </location>
</feature>
<reference evidence="3 4" key="1">
    <citation type="submission" date="2017-06" db="EMBL/GenBank/DDBJ databases">
        <title>Genome sequencing of cyanobaciteial culture collection at National Institute for Environmental Studies (NIES).</title>
        <authorList>
            <person name="Hirose Y."/>
            <person name="Shimura Y."/>
            <person name="Fujisawa T."/>
            <person name="Nakamura Y."/>
            <person name="Kawachi M."/>
        </authorList>
    </citation>
    <scope>NUCLEOTIDE SEQUENCE [LARGE SCALE GENOMIC DNA]</scope>
    <source>
        <strain evidence="3 4">NIES-37</strain>
    </source>
</reference>
<gene>
    <name evidence="3" type="ORF">NIES37_63060</name>
</gene>
<dbReference type="EMBL" id="AP018248">
    <property type="protein sequence ID" value="BAZ02294.1"/>
    <property type="molecule type" value="Genomic_DNA"/>
</dbReference>
<keyword evidence="2" id="KW-0472">Membrane</keyword>
<evidence type="ECO:0000256" key="1">
    <source>
        <dbReference type="SAM" id="MobiDB-lite"/>
    </source>
</evidence>
<protein>
    <recommendedName>
        <fullName evidence="5">Cell division protein FtsL</fullName>
    </recommendedName>
</protein>
<evidence type="ECO:0000313" key="4">
    <source>
        <dbReference type="Proteomes" id="UP000218785"/>
    </source>
</evidence>
<evidence type="ECO:0000256" key="2">
    <source>
        <dbReference type="SAM" id="Phobius"/>
    </source>
</evidence>
<keyword evidence="4" id="KW-1185">Reference proteome</keyword>
<feature type="transmembrane region" description="Helical" evidence="2">
    <location>
        <begin position="131"/>
        <end position="149"/>
    </location>
</feature>
<sequence>MAAVRKSAVSATGNWFRRDSTPSGVKRRSAYRNSAAPRMSQPAVEPSPVPSTRQRRSSKNVSVGSTNGLVMPTTMPSGKQQTANLKGQLSTASTVHKNSRLGFLKLPGTNNSSNLPVWLLRFYTLHRYSSVLTFLLVATTLMVYGWTVYSQELWSQGYRRLQSLQRHERQLTTTNATLTNKMAQEAEQPTAGFVSPTPARTIFLPPANNNPNSTPTETTPNLPTQPPTSSQLGY</sequence>
<dbReference type="AlphaFoldDB" id="A0A1Z4N9A1"/>